<dbReference type="InterPro" id="IPR001114">
    <property type="entry name" value="Adenylosuccinate_synthetase"/>
</dbReference>
<evidence type="ECO:0000256" key="9">
    <source>
        <dbReference type="PROSITE-ProRule" id="PRU10134"/>
    </source>
</evidence>
<dbReference type="InterPro" id="IPR042110">
    <property type="entry name" value="Adenylosuccinate_synth_dom2"/>
</dbReference>
<evidence type="ECO:0000256" key="6">
    <source>
        <dbReference type="ARBA" id="ARBA00022842"/>
    </source>
</evidence>
<evidence type="ECO:0000313" key="12">
    <source>
        <dbReference type="Proteomes" id="UP000011083"/>
    </source>
</evidence>
<dbReference type="InterPro" id="IPR042109">
    <property type="entry name" value="Adenylosuccinate_synth_dom1"/>
</dbReference>
<feature type="binding site" evidence="8">
    <location>
        <begin position="283"/>
        <end position="289"/>
    </location>
    <ligand>
        <name>substrate</name>
    </ligand>
</feature>
<dbReference type="GO" id="GO:0046040">
    <property type="term" value="P:IMP metabolic process"/>
    <property type="evidence" value="ECO:0007669"/>
    <property type="project" value="TreeGrafter"/>
</dbReference>
<comment type="catalytic activity">
    <reaction evidence="8 10">
        <text>IMP + L-aspartate + GTP = N(6)-(1,2-dicarboxyethyl)-AMP + GDP + phosphate + 2 H(+)</text>
        <dbReference type="Rhea" id="RHEA:15753"/>
        <dbReference type="ChEBI" id="CHEBI:15378"/>
        <dbReference type="ChEBI" id="CHEBI:29991"/>
        <dbReference type="ChEBI" id="CHEBI:37565"/>
        <dbReference type="ChEBI" id="CHEBI:43474"/>
        <dbReference type="ChEBI" id="CHEBI:57567"/>
        <dbReference type="ChEBI" id="CHEBI:58053"/>
        <dbReference type="ChEBI" id="CHEBI:58189"/>
        <dbReference type="EC" id="6.3.4.4"/>
    </reaction>
</comment>
<dbReference type="PANTHER" id="PTHR11846">
    <property type="entry name" value="ADENYLOSUCCINATE SYNTHETASE"/>
    <property type="match status" value="1"/>
</dbReference>
<comment type="cofactor">
    <cofactor evidence="8">
        <name>Mg(2+)</name>
        <dbReference type="ChEBI" id="CHEBI:18420"/>
    </cofactor>
    <text evidence="8">Binds 1 Mg(2+) ion per subunit.</text>
</comment>
<dbReference type="RefSeq" id="XP_004356763.1">
    <property type="nucleotide sequence ID" value="XM_004356710.1"/>
</dbReference>
<comment type="subcellular location">
    <subcellularLocation>
        <location evidence="8">Cytoplasm</location>
    </subcellularLocation>
</comment>
<evidence type="ECO:0000256" key="8">
    <source>
        <dbReference type="HAMAP-Rule" id="MF_03125"/>
    </source>
</evidence>
<dbReference type="Gene3D" id="3.90.170.10">
    <property type="entry name" value="Adenylosuccinate Synthetase, subunit A, domain 3"/>
    <property type="match status" value="1"/>
</dbReference>
<feature type="binding site" evidence="8">
    <location>
        <begin position="397"/>
        <end position="399"/>
    </location>
    <ligand>
        <name>GTP</name>
        <dbReference type="ChEBI" id="CHEBI:37565"/>
    </ligand>
</feature>
<dbReference type="InterPro" id="IPR033128">
    <property type="entry name" value="Adenylosuccin_syn_Lys_AS"/>
</dbReference>
<dbReference type="CDD" id="cd03108">
    <property type="entry name" value="AdSS"/>
    <property type="match status" value="1"/>
</dbReference>
<feature type="binding site" evidence="8">
    <location>
        <position position="208"/>
    </location>
    <ligand>
        <name>IMP</name>
        <dbReference type="ChEBI" id="CHEBI:58053"/>
    </ligand>
</feature>
<dbReference type="InterPro" id="IPR042111">
    <property type="entry name" value="Adenylosuccinate_synth_dom3"/>
</dbReference>
<dbReference type="PROSITE" id="PS00513">
    <property type="entry name" value="ADENYLOSUCCIN_SYN_2"/>
    <property type="match status" value="1"/>
</dbReference>
<reference evidence="11 12" key="1">
    <citation type="journal article" date="2013" name="Genome Biol.">
        <title>Genome of Acanthamoeba castellanii highlights extensive lateral gene transfer and early evolution of tyrosine kinase signaling.</title>
        <authorList>
            <person name="Clarke M."/>
            <person name="Lohan A.J."/>
            <person name="Liu B."/>
            <person name="Lagkouvardos I."/>
            <person name="Roy S."/>
            <person name="Zafar N."/>
            <person name="Bertelli C."/>
            <person name="Schilde C."/>
            <person name="Kianianmomeni A."/>
            <person name="Burglin T.R."/>
            <person name="Frech C."/>
            <person name="Turcotte B."/>
            <person name="Kopec K.O."/>
            <person name="Synnott J.M."/>
            <person name="Choo C."/>
            <person name="Paponov I."/>
            <person name="Finkler A."/>
            <person name="Soon Heng Tan C."/>
            <person name="Hutchins A.P."/>
            <person name="Weinmeier T."/>
            <person name="Rattei T."/>
            <person name="Chu J.S."/>
            <person name="Gimenez G."/>
            <person name="Irimia M."/>
            <person name="Rigden D.J."/>
            <person name="Fitzpatrick D.A."/>
            <person name="Lorenzo-Morales J."/>
            <person name="Bateman A."/>
            <person name="Chiu C.H."/>
            <person name="Tang P."/>
            <person name="Hegemann P."/>
            <person name="Fromm H."/>
            <person name="Raoult D."/>
            <person name="Greub G."/>
            <person name="Miranda-Saavedra D."/>
            <person name="Chen N."/>
            <person name="Nash P."/>
            <person name="Ginger M.L."/>
            <person name="Horn M."/>
            <person name="Schaap P."/>
            <person name="Caler L."/>
            <person name="Loftus B."/>
        </authorList>
    </citation>
    <scope>NUCLEOTIDE SEQUENCE [LARGE SCALE GENOMIC DNA]</scope>
    <source>
        <strain evidence="11 12">Neff</strain>
    </source>
</reference>
<evidence type="ECO:0000256" key="1">
    <source>
        <dbReference type="ARBA" id="ARBA00011738"/>
    </source>
</evidence>
<sequence length="411" mass="44853">MGAQWGDEGKGKLVDVLGADYDIIARCAGGSNAGHTVIVEGKKFAFHLMPSGILHESVICVLGNGVVIHVPTFFDEVKIKISDRAHLVFDFHQELDGKLEDEAKRGTKDLSIGTTKKGIGPCYTAKIARMGIRVGDLAFPAKFEEKLTALVNYYKRIFPDMAPVDIPKEVAKYTQDYYGRIKPLIVDTVHYLSQAIKTGKRVMVEGANATMLDIDFGTYPYVTSSNASIGGACTGLGLAPTKIGATVGIIKAYTTRVGAGPFPTELNDDLGEKLRAEGHEFGTTTGRPRRCGWLDIVAMQYAQAINDFTSLNLTKLDVLSSFDEVKLGVAYKVDGEVLPFFPASLEVLGKVEVVYETYPGWKCDITKAKSFEELPKEAQTYVRRIEELLECPIAWIGVGPGREAMAIKTPQ</sequence>
<feature type="binding site" evidence="8">
    <location>
        <position position="34"/>
    </location>
    <ligand>
        <name>Mg(2+)</name>
        <dbReference type="ChEBI" id="CHEBI:18420"/>
    </ligand>
</feature>
<protein>
    <recommendedName>
        <fullName evidence="8 10">Adenylosuccinate synthetase</fullName>
        <shortName evidence="8">AMPSase</shortName>
        <shortName evidence="8">AdSS</shortName>
        <ecNumber evidence="8 10">6.3.4.4</ecNumber>
    </recommendedName>
    <alternativeName>
        <fullName evidence="8">IMP--aspartate ligase</fullName>
    </alternativeName>
</protein>
<keyword evidence="12" id="KW-1185">Reference proteome</keyword>
<dbReference type="InterPro" id="IPR027417">
    <property type="entry name" value="P-loop_NTPase"/>
</dbReference>
<comment type="similarity">
    <text evidence="8 10">Belongs to the adenylosuccinate synthetase family.</text>
</comment>
<dbReference type="Proteomes" id="UP000011083">
    <property type="component" value="Unassembled WGS sequence"/>
</dbReference>
<evidence type="ECO:0000256" key="4">
    <source>
        <dbReference type="ARBA" id="ARBA00022741"/>
    </source>
</evidence>
<evidence type="ECO:0000313" key="11">
    <source>
        <dbReference type="EMBL" id="ELR24863.1"/>
    </source>
</evidence>
<dbReference type="STRING" id="1257118.L8HJJ6"/>
<keyword evidence="4 8" id="KW-0547">Nucleotide-binding</keyword>
<evidence type="ECO:0000256" key="5">
    <source>
        <dbReference type="ARBA" id="ARBA00022755"/>
    </source>
</evidence>
<evidence type="ECO:0000256" key="3">
    <source>
        <dbReference type="ARBA" id="ARBA00022723"/>
    </source>
</evidence>
<keyword evidence="6 8" id="KW-0460">Magnesium</keyword>
<feature type="binding site" evidence="8">
    <location>
        <begin position="34"/>
        <end position="36"/>
    </location>
    <ligand>
        <name>GTP</name>
        <dbReference type="ChEBI" id="CHEBI:37565"/>
    </ligand>
</feature>
<dbReference type="KEGG" id="acan:ACA1_175380"/>
<feature type="binding site" evidence="8">
    <location>
        <begin position="32"/>
        <end position="35"/>
    </location>
    <ligand>
        <name>IMP</name>
        <dbReference type="ChEBI" id="CHEBI:58053"/>
    </ligand>
</feature>
<dbReference type="GO" id="GO:0004019">
    <property type="term" value="F:adenylosuccinate synthase activity"/>
    <property type="evidence" value="ECO:0007669"/>
    <property type="project" value="UniProtKB-UniRule"/>
</dbReference>
<feature type="active site" evidence="9">
    <location>
        <position position="126"/>
    </location>
</feature>
<dbReference type="Gene3D" id="3.40.440.10">
    <property type="entry name" value="Adenylosuccinate Synthetase, subunit A, domain 1"/>
    <property type="match status" value="1"/>
</dbReference>
<dbReference type="FunFam" id="3.90.170.10:FF:000001">
    <property type="entry name" value="Adenylosuccinate synthetase"/>
    <property type="match status" value="1"/>
</dbReference>
<dbReference type="FunFam" id="1.10.300.10:FF:000001">
    <property type="entry name" value="Adenylosuccinate synthetase"/>
    <property type="match status" value="1"/>
</dbReference>
<feature type="binding site" evidence="8">
    <location>
        <position position="129"/>
    </location>
    <ligand>
        <name>IMP</name>
        <dbReference type="ChEBI" id="CHEBI:58053"/>
        <note>ligand shared between dimeric partners</note>
    </ligand>
</feature>
<feature type="active site" description="Proton donor" evidence="8">
    <location>
        <position position="35"/>
    </location>
</feature>
<dbReference type="SMART" id="SM00788">
    <property type="entry name" value="Adenylsucc_synt"/>
    <property type="match status" value="1"/>
</dbReference>
<name>L8HJJ6_ACACF</name>
<dbReference type="InterPro" id="IPR018220">
    <property type="entry name" value="Adenylosuccin_syn_GTP-bd"/>
</dbReference>
<dbReference type="GO" id="GO:0044208">
    <property type="term" value="P:'de novo' AMP biosynthetic process"/>
    <property type="evidence" value="ECO:0007669"/>
    <property type="project" value="UniProtKB-UniRule"/>
</dbReference>
<comment type="function">
    <text evidence="10">Plays an important role in the de novo pathway of purine nucleotide biosynthesis.</text>
</comment>
<feature type="active site" description="Proton acceptor" evidence="8">
    <location>
        <position position="7"/>
    </location>
</feature>
<dbReference type="VEuPathDB" id="AmoebaDB:ACA1_175380"/>
<keyword evidence="2 8" id="KW-0436">Ligase</keyword>
<dbReference type="EMBL" id="KB007811">
    <property type="protein sequence ID" value="ELR24863.1"/>
    <property type="molecule type" value="Genomic_DNA"/>
</dbReference>
<dbReference type="SUPFAM" id="SSF52540">
    <property type="entry name" value="P-loop containing nucleoside triphosphate hydrolases"/>
    <property type="match status" value="1"/>
</dbReference>
<dbReference type="HAMAP" id="MF_00011">
    <property type="entry name" value="Adenylosucc_synth"/>
    <property type="match status" value="1"/>
</dbReference>
<dbReference type="EC" id="6.3.4.4" evidence="8 10"/>
<comment type="pathway">
    <text evidence="8 10">Purine metabolism; AMP biosynthesis via de novo pathway; AMP from IMP: step 1/2.</text>
</comment>
<comment type="subunit">
    <text evidence="1 8">Homodimer.</text>
</comment>
<evidence type="ECO:0000256" key="2">
    <source>
        <dbReference type="ARBA" id="ARBA00022598"/>
    </source>
</evidence>
<keyword evidence="7 8" id="KW-0342">GTP-binding</keyword>
<dbReference type="OrthoDB" id="10265645at2759"/>
<feature type="binding site" evidence="8">
    <location>
        <begin position="315"/>
        <end position="317"/>
    </location>
    <ligand>
        <name>GTP</name>
        <dbReference type="ChEBI" id="CHEBI:37565"/>
    </ligand>
</feature>
<dbReference type="OMA" id="QSYVRFL"/>
<dbReference type="NCBIfam" id="TIGR00184">
    <property type="entry name" value="purA"/>
    <property type="match status" value="1"/>
</dbReference>
<dbReference type="Pfam" id="PF00709">
    <property type="entry name" value="Adenylsucc_synt"/>
    <property type="match status" value="1"/>
</dbReference>
<feature type="binding site" evidence="8">
    <location>
        <position position="289"/>
    </location>
    <ligand>
        <name>GTP</name>
        <dbReference type="ChEBI" id="CHEBI:37565"/>
    </ligand>
</feature>
<dbReference type="Gene3D" id="1.10.300.10">
    <property type="entry name" value="Adenylosuccinate Synthetase, subunit A, domain 2"/>
    <property type="match status" value="1"/>
</dbReference>
<dbReference type="PANTHER" id="PTHR11846:SF0">
    <property type="entry name" value="ADENYLOSUCCINATE SYNTHETASE"/>
    <property type="match status" value="1"/>
</dbReference>
<keyword evidence="5 8" id="KW-0658">Purine biosynthesis</keyword>
<feature type="binding site" evidence="8">
    <location>
        <position position="115"/>
    </location>
    <ligand>
        <name>IMP</name>
        <dbReference type="ChEBI" id="CHEBI:58053"/>
    </ligand>
</feature>
<dbReference type="GeneID" id="14925895"/>
<evidence type="ECO:0000256" key="7">
    <source>
        <dbReference type="ARBA" id="ARBA00023134"/>
    </source>
</evidence>
<organism evidence="11 12">
    <name type="scientific">Acanthamoeba castellanii (strain ATCC 30010 / Neff)</name>
    <dbReference type="NCBI Taxonomy" id="1257118"/>
    <lineage>
        <taxon>Eukaryota</taxon>
        <taxon>Amoebozoa</taxon>
        <taxon>Discosea</taxon>
        <taxon>Longamoebia</taxon>
        <taxon>Centramoebida</taxon>
        <taxon>Acanthamoebidae</taxon>
        <taxon>Acanthamoeba</taxon>
    </lineage>
</organism>
<dbReference type="GO" id="GO:0005525">
    <property type="term" value="F:GTP binding"/>
    <property type="evidence" value="ECO:0007669"/>
    <property type="project" value="UniProtKB-UniRule"/>
</dbReference>
<dbReference type="GO" id="GO:0005737">
    <property type="term" value="C:cytoplasm"/>
    <property type="evidence" value="ECO:0007669"/>
    <property type="project" value="UniProtKB-SubCell"/>
</dbReference>
<evidence type="ECO:0000256" key="10">
    <source>
        <dbReference type="RuleBase" id="RU000520"/>
    </source>
</evidence>
<feature type="binding site" evidence="8">
    <location>
        <begin position="7"/>
        <end position="10"/>
    </location>
    <ligand>
        <name>IMP</name>
        <dbReference type="ChEBI" id="CHEBI:58053"/>
    </ligand>
</feature>
<keyword evidence="3 8" id="KW-0479">Metal-binding</keyword>
<accession>L8HJJ6</accession>
<feature type="binding site" evidence="8">
    <location>
        <begin position="6"/>
        <end position="12"/>
    </location>
    <ligand>
        <name>GTP</name>
        <dbReference type="ChEBI" id="CHEBI:37565"/>
    </ligand>
</feature>
<dbReference type="UniPathway" id="UPA00075">
    <property type="reaction ID" value="UER00335"/>
</dbReference>
<keyword evidence="8" id="KW-0963">Cytoplasm</keyword>
<feature type="binding site" evidence="8">
    <location>
        <position position="223"/>
    </location>
    <ligand>
        <name>IMP</name>
        <dbReference type="ChEBI" id="CHEBI:58053"/>
    </ligand>
</feature>
<dbReference type="NCBIfam" id="NF002223">
    <property type="entry name" value="PRK01117.1"/>
    <property type="match status" value="1"/>
</dbReference>
<dbReference type="AlphaFoldDB" id="L8HJJ6"/>
<comment type="function">
    <text evidence="8">Plays an important role in the de novo pathway and in the salvage pathway of purine nucleotide biosynthesis. Catalyzes the first commited step in the biosynthesis of AMP from IMP.</text>
</comment>
<dbReference type="PROSITE" id="PS01266">
    <property type="entry name" value="ADENYLOSUCCIN_SYN_1"/>
    <property type="match status" value="1"/>
</dbReference>
<proteinExistence type="inferred from homology"/>
<feature type="binding site" evidence="8">
    <location>
        <position position="287"/>
    </location>
    <ligand>
        <name>IMP</name>
        <dbReference type="ChEBI" id="CHEBI:58053"/>
    </ligand>
</feature>
<feature type="binding site" evidence="8">
    <location>
        <position position="7"/>
    </location>
    <ligand>
        <name>Mg(2+)</name>
        <dbReference type="ChEBI" id="CHEBI:18420"/>
    </ligand>
</feature>
<dbReference type="GO" id="GO:0000287">
    <property type="term" value="F:magnesium ion binding"/>
    <property type="evidence" value="ECO:0007669"/>
    <property type="project" value="UniProtKB-UniRule"/>
</dbReference>
<gene>
    <name evidence="11" type="ORF">ACA1_175380</name>
</gene>